<proteinExistence type="predicted"/>
<comment type="caution">
    <text evidence="1">The sequence shown here is derived from an EMBL/GenBank/DDBJ whole genome shotgun (WGS) entry which is preliminary data.</text>
</comment>
<dbReference type="EMBL" id="PDOC01000032">
    <property type="protein sequence ID" value="PIL42228.1"/>
    <property type="molecule type" value="Genomic_DNA"/>
</dbReference>
<dbReference type="AlphaFoldDB" id="A0A2G8T964"/>
<evidence type="ECO:0000313" key="1">
    <source>
        <dbReference type="EMBL" id="PIL42228.1"/>
    </source>
</evidence>
<name>A0A2G8T964_9BURK</name>
<keyword evidence="2" id="KW-1185">Reference proteome</keyword>
<sequence length="132" mass="14881">MMLRSELVQALMETVNDESRLTLRADYLAIWHKLFATLSPLIGHDQVQILFMRSLDAGRHEIPWLPIVYPQGVCDSPLILFESVSMRQTESQVQAATRSLLSTYIDLLFALIGTTLTVQFVCNCAQNAPKTN</sequence>
<organism evidence="1 2">
    <name type="scientific">Massilia eurypsychrophila</name>
    <dbReference type="NCBI Taxonomy" id="1485217"/>
    <lineage>
        <taxon>Bacteria</taxon>
        <taxon>Pseudomonadati</taxon>
        <taxon>Pseudomonadota</taxon>
        <taxon>Betaproteobacteria</taxon>
        <taxon>Burkholderiales</taxon>
        <taxon>Oxalobacteraceae</taxon>
        <taxon>Telluria group</taxon>
        <taxon>Massilia</taxon>
    </lineage>
</organism>
<reference evidence="1 2" key="1">
    <citation type="submission" date="2017-10" db="EMBL/GenBank/DDBJ databases">
        <title>Massilia psychrophilum sp. nov., a novel purple-pigmented bacterium isolated from Tianshan glacier, Xinjiang Municipality, China.</title>
        <authorList>
            <person name="Wang H."/>
        </authorList>
    </citation>
    <scope>NUCLEOTIDE SEQUENCE [LARGE SCALE GENOMIC DNA]</scope>
    <source>
        <strain evidence="1 2">JCM 30074</strain>
    </source>
</reference>
<evidence type="ECO:0000313" key="2">
    <source>
        <dbReference type="Proteomes" id="UP000230390"/>
    </source>
</evidence>
<gene>
    <name evidence="1" type="ORF">CR105_25500</name>
</gene>
<accession>A0A2G8T964</accession>
<protein>
    <submittedName>
        <fullName evidence="1">Uncharacterized protein</fullName>
    </submittedName>
</protein>
<dbReference type="Proteomes" id="UP000230390">
    <property type="component" value="Unassembled WGS sequence"/>
</dbReference>